<evidence type="ECO:0000256" key="5">
    <source>
        <dbReference type="ARBA" id="ARBA00022989"/>
    </source>
</evidence>
<keyword evidence="6 7" id="KW-0472">Membrane</keyword>
<evidence type="ECO:0000259" key="8">
    <source>
        <dbReference type="PROSITE" id="PS50928"/>
    </source>
</evidence>
<dbReference type="EMBL" id="PGTM01000010">
    <property type="protein sequence ID" value="PJF37214.1"/>
    <property type="molecule type" value="Genomic_DNA"/>
</dbReference>
<dbReference type="InterPro" id="IPR000515">
    <property type="entry name" value="MetI-like"/>
</dbReference>
<evidence type="ECO:0000256" key="2">
    <source>
        <dbReference type="ARBA" id="ARBA00022448"/>
    </source>
</evidence>
<keyword evidence="2 7" id="KW-0813">Transport</keyword>
<dbReference type="Pfam" id="PF12911">
    <property type="entry name" value="OppC_N"/>
    <property type="match status" value="1"/>
</dbReference>
<reference evidence="9 10" key="1">
    <citation type="submission" date="2017-11" db="EMBL/GenBank/DDBJ databases">
        <title>Evolution of Phototrophy in the Chloroflexi Phylum Driven by Horizontal Gene Transfer.</title>
        <authorList>
            <person name="Ward L.M."/>
            <person name="Hemp J."/>
            <person name="Shih P.M."/>
            <person name="Mcglynn S.E."/>
            <person name="Fischer W."/>
        </authorList>
    </citation>
    <scope>NUCLEOTIDE SEQUENCE [LARGE SCALE GENOMIC DNA]</scope>
    <source>
        <strain evidence="9">JP3_13</strain>
    </source>
</reference>
<dbReference type="GO" id="GO:0055085">
    <property type="term" value="P:transmembrane transport"/>
    <property type="evidence" value="ECO:0007669"/>
    <property type="project" value="InterPro"/>
</dbReference>
<feature type="transmembrane region" description="Helical" evidence="7">
    <location>
        <begin position="255"/>
        <end position="275"/>
    </location>
</feature>
<organism evidence="9 10">
    <name type="scientific">Candidatus Thermofonsia Clade 1 bacterium</name>
    <dbReference type="NCBI Taxonomy" id="2364210"/>
    <lineage>
        <taxon>Bacteria</taxon>
        <taxon>Bacillati</taxon>
        <taxon>Chloroflexota</taxon>
        <taxon>Candidatus Thermofontia</taxon>
        <taxon>Candidatus Thermofonsia Clade 1</taxon>
    </lineage>
</organism>
<dbReference type="SUPFAM" id="SSF161098">
    <property type="entry name" value="MetI-like"/>
    <property type="match status" value="1"/>
</dbReference>
<keyword evidence="5 7" id="KW-1133">Transmembrane helix</keyword>
<evidence type="ECO:0000256" key="4">
    <source>
        <dbReference type="ARBA" id="ARBA00022692"/>
    </source>
</evidence>
<dbReference type="GO" id="GO:0005886">
    <property type="term" value="C:plasma membrane"/>
    <property type="evidence" value="ECO:0007669"/>
    <property type="project" value="UniProtKB-SubCell"/>
</dbReference>
<protein>
    <submittedName>
        <fullName evidence="9">ABC transporter permease</fullName>
    </submittedName>
</protein>
<feature type="transmembrane region" description="Helical" evidence="7">
    <location>
        <begin position="33"/>
        <end position="53"/>
    </location>
</feature>
<evidence type="ECO:0000256" key="1">
    <source>
        <dbReference type="ARBA" id="ARBA00004651"/>
    </source>
</evidence>
<dbReference type="InterPro" id="IPR050366">
    <property type="entry name" value="BP-dependent_transpt_permease"/>
</dbReference>
<feature type="transmembrane region" description="Helical" evidence="7">
    <location>
        <begin position="129"/>
        <end position="149"/>
    </location>
</feature>
<dbReference type="Pfam" id="PF00528">
    <property type="entry name" value="BPD_transp_1"/>
    <property type="match status" value="1"/>
</dbReference>
<dbReference type="PANTHER" id="PTHR43386">
    <property type="entry name" value="OLIGOPEPTIDE TRANSPORT SYSTEM PERMEASE PROTEIN APPC"/>
    <property type="match status" value="1"/>
</dbReference>
<name>A0A2M8PI46_9CHLR</name>
<gene>
    <name evidence="9" type="ORF">CUN49_01505</name>
</gene>
<comment type="caution">
    <text evidence="9">The sequence shown here is derived from an EMBL/GenBank/DDBJ whole genome shotgun (WGS) entry which is preliminary data.</text>
</comment>
<proteinExistence type="inferred from homology"/>
<accession>A0A2M8PI46</accession>
<keyword evidence="3" id="KW-1003">Cell membrane</keyword>
<dbReference type="Gene3D" id="1.10.3720.10">
    <property type="entry name" value="MetI-like"/>
    <property type="match status" value="1"/>
</dbReference>
<evidence type="ECO:0000256" key="6">
    <source>
        <dbReference type="ARBA" id="ARBA00023136"/>
    </source>
</evidence>
<keyword evidence="4 7" id="KW-0812">Transmembrane</keyword>
<dbReference type="AlphaFoldDB" id="A0A2M8PI46"/>
<evidence type="ECO:0000313" key="10">
    <source>
        <dbReference type="Proteomes" id="UP000229681"/>
    </source>
</evidence>
<evidence type="ECO:0000256" key="3">
    <source>
        <dbReference type="ARBA" id="ARBA00022475"/>
    </source>
</evidence>
<sequence>MTTATPSLPQSRRLPWPRLGSLWRAFRRSPSGAIGLFGVTFFLLMALIGPLIVPVPRVNVQARSQPPSFAHILGTDNQGKDIAAQIVHGSRPVITVAVLTGLITTAIAITLGALAAFLGGLFDRLVNSAANFVLTIPYLVAMTVLASFIRLNSPITQALILSLWSWPVLMRTVRAQVLSLREREYVEAAVALNLGTPHIIFREILPNMASYIAISMILAMTSAIYAQIALITLGLVPLSDLNWGKMIFSARTTGAIYLSETVWFILSPVLAIALFQWSLVTLARSIEDIFNPRLRSGA</sequence>
<feature type="domain" description="ABC transmembrane type-1" evidence="8">
    <location>
        <begin position="94"/>
        <end position="275"/>
    </location>
</feature>
<evidence type="ECO:0000313" key="9">
    <source>
        <dbReference type="EMBL" id="PJF37214.1"/>
    </source>
</evidence>
<dbReference type="CDD" id="cd06261">
    <property type="entry name" value="TM_PBP2"/>
    <property type="match status" value="1"/>
</dbReference>
<dbReference type="InterPro" id="IPR035906">
    <property type="entry name" value="MetI-like_sf"/>
</dbReference>
<dbReference type="PROSITE" id="PS50928">
    <property type="entry name" value="ABC_TM1"/>
    <property type="match status" value="1"/>
</dbReference>
<dbReference type="InterPro" id="IPR025966">
    <property type="entry name" value="OppC_N"/>
</dbReference>
<comment type="subcellular location">
    <subcellularLocation>
        <location evidence="1 7">Cell membrane</location>
        <topology evidence="1 7">Multi-pass membrane protein</topology>
    </subcellularLocation>
</comment>
<dbReference type="Proteomes" id="UP000229681">
    <property type="component" value="Unassembled WGS sequence"/>
</dbReference>
<evidence type="ECO:0000256" key="7">
    <source>
        <dbReference type="RuleBase" id="RU363032"/>
    </source>
</evidence>
<feature type="transmembrane region" description="Helical" evidence="7">
    <location>
        <begin position="93"/>
        <end position="117"/>
    </location>
</feature>
<dbReference type="PANTHER" id="PTHR43386:SF1">
    <property type="entry name" value="D,D-DIPEPTIDE TRANSPORT SYSTEM PERMEASE PROTEIN DDPC-RELATED"/>
    <property type="match status" value="1"/>
</dbReference>
<feature type="transmembrane region" description="Helical" evidence="7">
    <location>
        <begin position="211"/>
        <end position="235"/>
    </location>
</feature>
<comment type="similarity">
    <text evidence="7">Belongs to the binding-protein-dependent transport system permease family.</text>
</comment>